<accession>A0A085WQU6</accession>
<evidence type="ECO:0000313" key="2">
    <source>
        <dbReference type="EMBL" id="KFE70059.1"/>
    </source>
</evidence>
<keyword evidence="1" id="KW-0472">Membrane</keyword>
<feature type="transmembrane region" description="Helical" evidence="1">
    <location>
        <begin position="277"/>
        <end position="295"/>
    </location>
</feature>
<feature type="transmembrane region" description="Helical" evidence="1">
    <location>
        <begin position="247"/>
        <end position="265"/>
    </location>
</feature>
<feature type="transmembrane region" description="Helical" evidence="1">
    <location>
        <begin position="175"/>
        <end position="196"/>
    </location>
</feature>
<keyword evidence="1" id="KW-0812">Transmembrane</keyword>
<dbReference type="EMBL" id="JMCB01000003">
    <property type="protein sequence ID" value="KFE70059.1"/>
    <property type="molecule type" value="Genomic_DNA"/>
</dbReference>
<organism evidence="2 3">
    <name type="scientific">Hyalangium minutum</name>
    <dbReference type="NCBI Taxonomy" id="394096"/>
    <lineage>
        <taxon>Bacteria</taxon>
        <taxon>Pseudomonadati</taxon>
        <taxon>Myxococcota</taxon>
        <taxon>Myxococcia</taxon>
        <taxon>Myxococcales</taxon>
        <taxon>Cystobacterineae</taxon>
        <taxon>Archangiaceae</taxon>
        <taxon>Hyalangium</taxon>
    </lineage>
</organism>
<keyword evidence="1" id="KW-1133">Transmembrane helix</keyword>
<dbReference type="RefSeq" id="WP_240486582.1">
    <property type="nucleotide sequence ID" value="NZ_JMCB01000003.1"/>
</dbReference>
<sequence length="329" mass="34931">MERSEARLPPEVAKAAATAADAARRAAGHTGQAVQSVLEDPRLRERLPGRSLALLGAGLVALAVLLSVLPFFGGIGVGWSLVMLAGSLLIGARELHAAGRTLPDPVVQAARWAEHPLFLPAFTVLTFVHAILTLGFGIVPLLWLLAAVVLGYDQRRTLASYVAEQGAPAPAERKLARWVLGGTLLCVVALFFSWGYGGGGFFSGGIQQVHERDIIMDGFGREHVDRFSYRYNPMMNWVPAYAASGRGRPLVSGVLLGLGGLVVLTRGRRVRSAVPPWVLPVLAGVVTLWGLSGLASALGPWLFLAGAILVDIAVVRDFQQQRPRSGSGS</sequence>
<protein>
    <submittedName>
        <fullName evidence="2">Uncharacterized protein</fullName>
    </submittedName>
</protein>
<dbReference type="Proteomes" id="UP000028725">
    <property type="component" value="Unassembled WGS sequence"/>
</dbReference>
<reference evidence="2 3" key="1">
    <citation type="submission" date="2014-04" db="EMBL/GenBank/DDBJ databases">
        <title>Genome assembly of Hyalangium minutum DSM 14724.</title>
        <authorList>
            <person name="Sharma G."/>
            <person name="Subramanian S."/>
        </authorList>
    </citation>
    <scope>NUCLEOTIDE SEQUENCE [LARGE SCALE GENOMIC DNA]</scope>
    <source>
        <strain evidence="2 3">DSM 14724</strain>
    </source>
</reference>
<dbReference type="AlphaFoldDB" id="A0A085WQU6"/>
<evidence type="ECO:0000313" key="3">
    <source>
        <dbReference type="Proteomes" id="UP000028725"/>
    </source>
</evidence>
<name>A0A085WQU6_9BACT</name>
<feature type="transmembrane region" description="Helical" evidence="1">
    <location>
        <begin position="127"/>
        <end position="152"/>
    </location>
</feature>
<evidence type="ECO:0000256" key="1">
    <source>
        <dbReference type="SAM" id="Phobius"/>
    </source>
</evidence>
<proteinExistence type="predicted"/>
<feature type="transmembrane region" description="Helical" evidence="1">
    <location>
        <begin position="52"/>
        <end position="79"/>
    </location>
</feature>
<gene>
    <name evidence="2" type="ORF">DB31_5101</name>
</gene>
<keyword evidence="3" id="KW-1185">Reference proteome</keyword>
<comment type="caution">
    <text evidence="2">The sequence shown here is derived from an EMBL/GenBank/DDBJ whole genome shotgun (WGS) entry which is preliminary data.</text>
</comment>